<feature type="transmembrane region" description="Helical" evidence="1">
    <location>
        <begin position="79"/>
        <end position="98"/>
    </location>
</feature>
<feature type="transmembrane region" description="Helical" evidence="1">
    <location>
        <begin position="6"/>
        <end position="28"/>
    </location>
</feature>
<name>A0A547Q2P1_9RHOB</name>
<comment type="caution">
    <text evidence="2">The sequence shown here is derived from an EMBL/GenBank/DDBJ whole genome shotgun (WGS) entry which is preliminary data.</text>
</comment>
<evidence type="ECO:0000313" key="2">
    <source>
        <dbReference type="EMBL" id="TRD20598.1"/>
    </source>
</evidence>
<keyword evidence="1" id="KW-0812">Transmembrane</keyword>
<accession>A0A547Q2P1</accession>
<dbReference type="Proteomes" id="UP000318590">
    <property type="component" value="Unassembled WGS sequence"/>
</dbReference>
<sequence length="235" mass="26202">MTTLEVLSVLTIADYAAVTALFLGWKLLSLRIESETAKTPSVTVLMIQHRREWMRQMLTRDPRIFDATILGSLRQSTTFLASTTVIAIGGALALIGNIEQFTGVAQDLGVSPDARAEQIKLVIIVVILTEAFLKFLWSNRIFGYCAVVMAAVPNDPSDPIAAHRAAQAAELNIRAAWNFNRGLRALYLALSTLAWLIGPIQLAVASLFVFWVIWSREFRSIPHRILRDDQKDKRP</sequence>
<dbReference type="RefSeq" id="WP_142834653.1">
    <property type="nucleotide sequence ID" value="NZ_VFSV01000014.1"/>
</dbReference>
<protein>
    <submittedName>
        <fullName evidence="2">DUF599 domain-containing protein</fullName>
    </submittedName>
</protein>
<keyword evidence="3" id="KW-1185">Reference proteome</keyword>
<evidence type="ECO:0000256" key="1">
    <source>
        <dbReference type="SAM" id="Phobius"/>
    </source>
</evidence>
<organism evidence="2 3">
    <name type="scientific">Palleronia caenipelagi</name>
    <dbReference type="NCBI Taxonomy" id="2489174"/>
    <lineage>
        <taxon>Bacteria</taxon>
        <taxon>Pseudomonadati</taxon>
        <taxon>Pseudomonadota</taxon>
        <taxon>Alphaproteobacteria</taxon>
        <taxon>Rhodobacterales</taxon>
        <taxon>Roseobacteraceae</taxon>
        <taxon>Palleronia</taxon>
    </lineage>
</organism>
<gene>
    <name evidence="2" type="ORF">FEV53_09880</name>
</gene>
<dbReference type="Pfam" id="PF04654">
    <property type="entry name" value="DUF599"/>
    <property type="match status" value="1"/>
</dbReference>
<feature type="transmembrane region" description="Helical" evidence="1">
    <location>
        <begin position="118"/>
        <end position="137"/>
    </location>
</feature>
<keyword evidence="1" id="KW-1133">Transmembrane helix</keyword>
<evidence type="ECO:0000313" key="3">
    <source>
        <dbReference type="Proteomes" id="UP000318590"/>
    </source>
</evidence>
<proteinExistence type="predicted"/>
<dbReference type="OrthoDB" id="9806874at2"/>
<reference evidence="2 3" key="1">
    <citation type="submission" date="2019-06" db="EMBL/GenBank/DDBJ databases">
        <title>Paenimaribius caenipelagi gen. nov., sp. nov., isolated from a tidal flat.</title>
        <authorList>
            <person name="Yoon J.-H."/>
        </authorList>
    </citation>
    <scope>NUCLEOTIDE SEQUENCE [LARGE SCALE GENOMIC DNA]</scope>
    <source>
        <strain evidence="2 3">JBTF-M29</strain>
    </source>
</reference>
<dbReference type="AlphaFoldDB" id="A0A547Q2P1"/>
<dbReference type="PANTHER" id="PTHR31881">
    <property type="match status" value="1"/>
</dbReference>
<dbReference type="InterPro" id="IPR006747">
    <property type="entry name" value="DUF599"/>
</dbReference>
<feature type="transmembrane region" description="Helical" evidence="1">
    <location>
        <begin position="186"/>
        <end position="214"/>
    </location>
</feature>
<keyword evidence="1" id="KW-0472">Membrane</keyword>
<dbReference type="EMBL" id="VFSV01000014">
    <property type="protein sequence ID" value="TRD20598.1"/>
    <property type="molecule type" value="Genomic_DNA"/>
</dbReference>
<dbReference type="PANTHER" id="PTHR31881:SF6">
    <property type="entry name" value="OS09G0494600 PROTEIN"/>
    <property type="match status" value="1"/>
</dbReference>